<evidence type="ECO:0000313" key="2">
    <source>
        <dbReference type="Proteomes" id="UP001289615"/>
    </source>
</evidence>
<protein>
    <submittedName>
        <fullName evidence="1">Nuclease-related domain-containing protein</fullName>
    </submittedName>
</protein>
<dbReference type="RefSeq" id="WP_322611079.1">
    <property type="nucleotide sequence ID" value="NZ_JAXLNX010000006.1"/>
</dbReference>
<evidence type="ECO:0000313" key="1">
    <source>
        <dbReference type="EMBL" id="MEA0975948.1"/>
    </source>
</evidence>
<dbReference type="Proteomes" id="UP001289615">
    <property type="component" value="Unassembled WGS sequence"/>
</dbReference>
<comment type="caution">
    <text evidence="1">The sequence shown here is derived from an EMBL/GenBank/DDBJ whole genome shotgun (WGS) entry which is preliminary data.</text>
</comment>
<proteinExistence type="predicted"/>
<sequence>MNIYSSTLAFFEANSVKIDEIYAKKLILDISGIIPLIGDDCIIVRPNLSRNNKFIKEFIGDDFRVLKEKNEIYQFIQEALGYLQVKLYNLVLQNPIGYLISLYTMLDYNIQMTPLVMGTIKNIDTNKFEDENIRILANSINTFGKSVSKNDFKDNLRYIEDLISRDKQALQKVINYIISYKLKYTHTNIQINLELEDLIELTRDIYYILTLKQEIFSNIEVASLVINNQNVVIKSEKQLITTPLGEFYDWLDNSMESKFEFNDEVNKIMREFIGVDNLIIESAIKKFLDGNNEFPGMFLFDTEKLVEFLKNYLSIDIESAQKIKNELVLDGFKISKIPNDVSLKEGRLLRQSILKLDSELYICSEPVFVFSLMGIISDITEGNIPNKEFKGKLFNFIHKTHVEFEVDVKKLLEKNTSYQFLKRGIHEMFFKEFKLPGEIDILLVIKDVAFVIECKAFALQLNLSGMLFETKKIKGVSNQESIQQKLKSKIDILKEHKQVVENIVGTKIKRIEGVIITKNPSMATTVDIGFYNAIHSSQILEYIENRTYSHNGEPYHK</sequence>
<name>A0ABU5NIS6_9BACI</name>
<keyword evidence="2" id="KW-1185">Reference proteome</keyword>
<gene>
    <name evidence="1" type="ORF">U6C28_06505</name>
</gene>
<organism evidence="1 2">
    <name type="scientific">Lysinibacillus irui</name>
    <dbReference type="NCBI Taxonomy" id="2998077"/>
    <lineage>
        <taxon>Bacteria</taxon>
        <taxon>Bacillati</taxon>
        <taxon>Bacillota</taxon>
        <taxon>Bacilli</taxon>
        <taxon>Bacillales</taxon>
        <taxon>Bacillaceae</taxon>
        <taxon>Lysinibacillus</taxon>
    </lineage>
</organism>
<reference evidence="1 2" key="1">
    <citation type="submission" date="2023-12" db="EMBL/GenBank/DDBJ databases">
        <title>Genome comparison identifies genes involved in endophytic behavior of Lysinibacillus irui and provides insights into its role as a plant-growth promoting bacterium.</title>
        <authorList>
            <person name="Hilario S."/>
            <person name="Matos I."/>
            <person name="Goncalves M.F.M."/>
            <person name="Pardo C.A."/>
            <person name="Santos M.J."/>
        </authorList>
    </citation>
    <scope>NUCLEOTIDE SEQUENCE [LARGE SCALE GENOMIC DNA]</scope>
    <source>
        <strain evidence="1 2">B3</strain>
    </source>
</reference>
<dbReference type="EMBL" id="JAXUIA010000003">
    <property type="protein sequence ID" value="MEA0975948.1"/>
    <property type="molecule type" value="Genomic_DNA"/>
</dbReference>
<accession>A0ABU5NIS6</accession>